<evidence type="ECO:0000256" key="12">
    <source>
        <dbReference type="ARBA" id="ARBA00049396"/>
    </source>
</evidence>
<dbReference type="FunFam" id="3.30.360.10:FF:000009">
    <property type="entry name" value="4-hydroxy-tetrahydrodipicolinate reductase"/>
    <property type="match status" value="1"/>
</dbReference>
<evidence type="ECO:0000259" key="14">
    <source>
        <dbReference type="Pfam" id="PF01113"/>
    </source>
</evidence>
<dbReference type="InterPro" id="IPR022664">
    <property type="entry name" value="DapB_N_CS"/>
</dbReference>
<dbReference type="PROSITE" id="PS01298">
    <property type="entry name" value="DAPB"/>
    <property type="match status" value="1"/>
</dbReference>
<comment type="catalytic activity">
    <reaction evidence="11">
        <text>(S)-2,3,4,5-tetrahydrodipicolinate + NADP(+) + H2O = (2S,4S)-4-hydroxy-2,3,4,5-tetrahydrodipicolinate + NADPH + H(+)</text>
        <dbReference type="Rhea" id="RHEA:35331"/>
        <dbReference type="ChEBI" id="CHEBI:15377"/>
        <dbReference type="ChEBI" id="CHEBI:15378"/>
        <dbReference type="ChEBI" id="CHEBI:16845"/>
        <dbReference type="ChEBI" id="CHEBI:57783"/>
        <dbReference type="ChEBI" id="CHEBI:58349"/>
        <dbReference type="ChEBI" id="CHEBI:67139"/>
        <dbReference type="EC" id="1.17.1.8"/>
    </reaction>
</comment>
<evidence type="ECO:0000256" key="6">
    <source>
        <dbReference type="ARBA" id="ARBA00023002"/>
    </source>
</evidence>
<gene>
    <name evidence="16" type="ORF">FJ657_12220</name>
</gene>
<dbReference type="Gene3D" id="3.40.50.720">
    <property type="entry name" value="NAD(P)-binding Rossmann-like Domain"/>
    <property type="match status" value="1"/>
</dbReference>
<comment type="pathway">
    <text evidence="9">Amino-acid biosynthesis; L-lysine biosynthesis via DAP pathway; (S)-tetrahydrodipicolinate from L-aspartate: step 4/4.</text>
</comment>
<dbReference type="GO" id="GO:0005829">
    <property type="term" value="C:cytosol"/>
    <property type="evidence" value="ECO:0007669"/>
    <property type="project" value="TreeGrafter"/>
</dbReference>
<dbReference type="GO" id="GO:0019877">
    <property type="term" value="P:diaminopimelate biosynthetic process"/>
    <property type="evidence" value="ECO:0007669"/>
    <property type="project" value="UniProtKB-KW"/>
</dbReference>
<evidence type="ECO:0000256" key="7">
    <source>
        <dbReference type="ARBA" id="ARBA00023027"/>
    </source>
</evidence>
<dbReference type="GO" id="GO:0009089">
    <property type="term" value="P:lysine biosynthetic process via diaminopimelate"/>
    <property type="evidence" value="ECO:0007669"/>
    <property type="project" value="UniProtKB-UniRule"/>
</dbReference>
<evidence type="ECO:0000256" key="2">
    <source>
        <dbReference type="ARBA" id="ARBA00022490"/>
    </source>
</evidence>
<evidence type="ECO:0000256" key="9">
    <source>
        <dbReference type="ARBA" id="ARBA00037922"/>
    </source>
</evidence>
<feature type="domain" description="Dihydrodipicolinate reductase N-terminal" evidence="14">
    <location>
        <begin position="4"/>
        <end position="105"/>
    </location>
</feature>
<keyword evidence="6 16" id="KW-0560">Oxidoreductase</keyword>
<evidence type="ECO:0000256" key="8">
    <source>
        <dbReference type="ARBA" id="ARBA00023154"/>
    </source>
</evidence>
<dbReference type="InterPro" id="IPR023940">
    <property type="entry name" value="DHDPR_bac"/>
</dbReference>
<evidence type="ECO:0000313" key="17">
    <source>
        <dbReference type="Proteomes" id="UP000316252"/>
    </source>
</evidence>
<dbReference type="AlphaFoldDB" id="A0A506Y3A3"/>
<dbReference type="NCBIfam" id="TIGR00036">
    <property type="entry name" value="dapB"/>
    <property type="match status" value="1"/>
</dbReference>
<dbReference type="EMBL" id="VHQG01000002">
    <property type="protein sequence ID" value="TPW76515.1"/>
    <property type="molecule type" value="Genomic_DNA"/>
</dbReference>
<feature type="domain" description="Dihydrodipicolinate reductase C-terminal" evidence="15">
    <location>
        <begin position="110"/>
        <end position="239"/>
    </location>
</feature>
<dbReference type="CDD" id="cd02274">
    <property type="entry name" value="DHDPR_N"/>
    <property type="match status" value="1"/>
</dbReference>
<evidence type="ECO:0000256" key="4">
    <source>
        <dbReference type="ARBA" id="ARBA00022857"/>
    </source>
</evidence>
<keyword evidence="8" id="KW-0457">Lysine biosynthesis</keyword>
<dbReference type="SUPFAM" id="SSF55347">
    <property type="entry name" value="Glyceraldehyde-3-phosphate dehydrogenase-like, C-terminal domain"/>
    <property type="match status" value="1"/>
</dbReference>
<organism evidence="16 17">
    <name type="scientific">Schumannella soli</name>
    <dbReference type="NCBI Taxonomy" id="2590779"/>
    <lineage>
        <taxon>Bacteria</taxon>
        <taxon>Bacillati</taxon>
        <taxon>Actinomycetota</taxon>
        <taxon>Actinomycetes</taxon>
        <taxon>Micrococcales</taxon>
        <taxon>Microbacteriaceae</taxon>
        <taxon>Schumannella</taxon>
    </lineage>
</organism>
<dbReference type="PIRSF" id="PIRSF000161">
    <property type="entry name" value="DHPR"/>
    <property type="match status" value="1"/>
</dbReference>
<name>A0A506Y3A3_9MICO</name>
<keyword evidence="17" id="KW-1185">Reference proteome</keyword>
<dbReference type="Pfam" id="PF01113">
    <property type="entry name" value="DapB_N"/>
    <property type="match status" value="1"/>
</dbReference>
<evidence type="ECO:0000256" key="13">
    <source>
        <dbReference type="NCBIfam" id="TIGR00036"/>
    </source>
</evidence>
<dbReference type="EC" id="1.17.1.8" evidence="10 13"/>
<dbReference type="PANTHER" id="PTHR20836:SF0">
    <property type="entry name" value="4-HYDROXY-TETRAHYDRODIPICOLINATE REDUCTASE 1, CHLOROPLASTIC-RELATED"/>
    <property type="match status" value="1"/>
</dbReference>
<evidence type="ECO:0000256" key="3">
    <source>
        <dbReference type="ARBA" id="ARBA00022605"/>
    </source>
</evidence>
<evidence type="ECO:0000256" key="11">
    <source>
        <dbReference type="ARBA" id="ARBA00049080"/>
    </source>
</evidence>
<dbReference type="Gene3D" id="3.30.360.10">
    <property type="entry name" value="Dihydrodipicolinate Reductase, domain 2"/>
    <property type="match status" value="1"/>
</dbReference>
<dbReference type="InterPro" id="IPR022663">
    <property type="entry name" value="DapB_C"/>
</dbReference>
<dbReference type="OrthoDB" id="9790352at2"/>
<comment type="catalytic activity">
    <reaction evidence="12">
        <text>(S)-2,3,4,5-tetrahydrodipicolinate + NAD(+) + H2O = (2S,4S)-4-hydroxy-2,3,4,5-tetrahydrodipicolinate + NADH + H(+)</text>
        <dbReference type="Rhea" id="RHEA:35323"/>
        <dbReference type="ChEBI" id="CHEBI:15377"/>
        <dbReference type="ChEBI" id="CHEBI:15378"/>
        <dbReference type="ChEBI" id="CHEBI:16845"/>
        <dbReference type="ChEBI" id="CHEBI:57540"/>
        <dbReference type="ChEBI" id="CHEBI:57945"/>
        <dbReference type="ChEBI" id="CHEBI:67139"/>
        <dbReference type="EC" id="1.17.1.8"/>
    </reaction>
</comment>
<dbReference type="InterPro" id="IPR036291">
    <property type="entry name" value="NAD(P)-bd_dom_sf"/>
</dbReference>
<sequence>MTSRVAVVGATGKLGGLAADLIDRTEGFEVTARLSSKDGLDALADADLVVDMTVPVVSPTIVEAALSAGKPVLVGTSGWNAERLAKLGHRLAELPDLGVIVVPNFSVGSVLATRFAAIAGRYFDSVEIIEAHAATKIDSPSGTATRTAELITAARAELGPVAAPHVDQRARGQQVASIPVHSMRMSGIVAQQDVVFGGEGEVLRLTHQTISGRSYEAGILAALRALPDARGLTVGLDAILGLDD</sequence>
<dbReference type="PANTHER" id="PTHR20836">
    <property type="entry name" value="DIHYDRODIPICOLINATE REDUCTASE"/>
    <property type="match status" value="1"/>
</dbReference>
<dbReference type="InterPro" id="IPR000846">
    <property type="entry name" value="DapB_N"/>
</dbReference>
<dbReference type="GO" id="GO:0008839">
    <property type="term" value="F:4-hydroxy-tetrahydrodipicolinate reductase"/>
    <property type="evidence" value="ECO:0007669"/>
    <property type="project" value="UniProtKB-UniRule"/>
</dbReference>
<dbReference type="Pfam" id="PF05173">
    <property type="entry name" value="DapB_C"/>
    <property type="match status" value="1"/>
</dbReference>
<keyword evidence="4" id="KW-0521">NADP</keyword>
<evidence type="ECO:0000256" key="1">
    <source>
        <dbReference type="ARBA" id="ARBA00006642"/>
    </source>
</evidence>
<evidence type="ECO:0000259" key="15">
    <source>
        <dbReference type="Pfam" id="PF05173"/>
    </source>
</evidence>
<evidence type="ECO:0000313" key="16">
    <source>
        <dbReference type="EMBL" id="TPW76515.1"/>
    </source>
</evidence>
<protein>
    <recommendedName>
        <fullName evidence="10 13">4-hydroxy-tetrahydrodipicolinate reductase</fullName>
        <ecNumber evidence="10 13">1.17.1.8</ecNumber>
    </recommendedName>
</protein>
<keyword evidence="5" id="KW-0220">Diaminopimelate biosynthesis</keyword>
<evidence type="ECO:0000256" key="10">
    <source>
        <dbReference type="ARBA" id="ARBA00038983"/>
    </source>
</evidence>
<dbReference type="SUPFAM" id="SSF51735">
    <property type="entry name" value="NAD(P)-binding Rossmann-fold domains"/>
    <property type="match status" value="1"/>
</dbReference>
<dbReference type="Proteomes" id="UP000316252">
    <property type="component" value="Unassembled WGS sequence"/>
</dbReference>
<comment type="caution">
    <text evidence="16">The sequence shown here is derived from an EMBL/GenBank/DDBJ whole genome shotgun (WGS) entry which is preliminary data.</text>
</comment>
<proteinExistence type="inferred from homology"/>
<accession>A0A506Y3A3</accession>
<keyword evidence="2" id="KW-0963">Cytoplasm</keyword>
<comment type="similarity">
    <text evidence="1">Belongs to the DapB family.</text>
</comment>
<keyword evidence="7" id="KW-0520">NAD</keyword>
<keyword evidence="3" id="KW-0028">Amino-acid biosynthesis</keyword>
<evidence type="ECO:0000256" key="5">
    <source>
        <dbReference type="ARBA" id="ARBA00022915"/>
    </source>
</evidence>
<reference evidence="16 17" key="1">
    <citation type="submission" date="2019-06" db="EMBL/GenBank/DDBJ databases">
        <authorList>
            <person name="Li F."/>
        </authorList>
    </citation>
    <scope>NUCLEOTIDE SEQUENCE [LARGE SCALE GENOMIC DNA]</scope>
    <source>
        <strain evidence="16 17">10F1D-1</strain>
    </source>
</reference>